<accession>A0A0E9XZY6</accession>
<proteinExistence type="predicted"/>
<sequence>MKHTTGTGDFYNYVGHPTKCFHCVVSFIEQDVVIINTNFKKLFRTTCA</sequence>
<name>A0A0E9XZY6_ANGAN</name>
<protein>
    <submittedName>
        <fullName evidence="1">Uncharacterized protein</fullName>
    </submittedName>
</protein>
<organism evidence="1">
    <name type="scientific">Anguilla anguilla</name>
    <name type="common">European freshwater eel</name>
    <name type="synonym">Muraena anguilla</name>
    <dbReference type="NCBI Taxonomy" id="7936"/>
    <lineage>
        <taxon>Eukaryota</taxon>
        <taxon>Metazoa</taxon>
        <taxon>Chordata</taxon>
        <taxon>Craniata</taxon>
        <taxon>Vertebrata</taxon>
        <taxon>Euteleostomi</taxon>
        <taxon>Actinopterygii</taxon>
        <taxon>Neopterygii</taxon>
        <taxon>Teleostei</taxon>
        <taxon>Anguilliformes</taxon>
        <taxon>Anguillidae</taxon>
        <taxon>Anguilla</taxon>
    </lineage>
</organism>
<reference evidence="1" key="1">
    <citation type="submission" date="2014-11" db="EMBL/GenBank/DDBJ databases">
        <authorList>
            <person name="Amaro Gonzalez C."/>
        </authorList>
    </citation>
    <scope>NUCLEOTIDE SEQUENCE</scope>
</reference>
<dbReference type="EMBL" id="GBXM01001162">
    <property type="protein sequence ID" value="JAI07416.1"/>
    <property type="molecule type" value="Transcribed_RNA"/>
</dbReference>
<dbReference type="AlphaFoldDB" id="A0A0E9XZY6"/>
<reference evidence="1" key="2">
    <citation type="journal article" date="2015" name="Fish Shellfish Immunol.">
        <title>Early steps in the European eel (Anguilla anguilla)-Vibrio vulnificus interaction in the gills: Role of the RtxA13 toxin.</title>
        <authorList>
            <person name="Callol A."/>
            <person name="Pajuelo D."/>
            <person name="Ebbesson L."/>
            <person name="Teles M."/>
            <person name="MacKenzie S."/>
            <person name="Amaro C."/>
        </authorList>
    </citation>
    <scope>NUCLEOTIDE SEQUENCE</scope>
</reference>
<evidence type="ECO:0000313" key="1">
    <source>
        <dbReference type="EMBL" id="JAI07416.1"/>
    </source>
</evidence>